<evidence type="ECO:0000256" key="4">
    <source>
        <dbReference type="ARBA" id="ARBA00022989"/>
    </source>
</evidence>
<protein>
    <submittedName>
        <fullName evidence="8">MFS transporter</fullName>
    </submittedName>
</protein>
<feature type="transmembrane region" description="Helical" evidence="6">
    <location>
        <begin position="108"/>
        <end position="128"/>
    </location>
</feature>
<feature type="domain" description="Major facilitator superfamily (MFS) profile" evidence="7">
    <location>
        <begin position="14"/>
        <end position="444"/>
    </location>
</feature>
<dbReference type="Gene3D" id="1.20.1720.10">
    <property type="entry name" value="Multidrug resistance protein D"/>
    <property type="match status" value="1"/>
</dbReference>
<proteinExistence type="predicted"/>
<organism evidence="8 9">
    <name type="scientific">Celerinatantimonas yamalensis</name>
    <dbReference type="NCBI Taxonomy" id="559956"/>
    <lineage>
        <taxon>Bacteria</taxon>
        <taxon>Pseudomonadati</taxon>
        <taxon>Pseudomonadota</taxon>
        <taxon>Gammaproteobacteria</taxon>
        <taxon>Celerinatantimonadaceae</taxon>
        <taxon>Celerinatantimonas</taxon>
    </lineage>
</organism>
<accession>A0ABW9G7C2</accession>
<feature type="transmembrane region" description="Helical" evidence="6">
    <location>
        <begin position="422"/>
        <end position="440"/>
    </location>
</feature>
<dbReference type="PROSITE" id="PS50850">
    <property type="entry name" value="MFS"/>
    <property type="match status" value="1"/>
</dbReference>
<keyword evidence="3 6" id="KW-0812">Transmembrane</keyword>
<dbReference type="Gene3D" id="1.20.1250.20">
    <property type="entry name" value="MFS general substrate transporter like domains"/>
    <property type="match status" value="1"/>
</dbReference>
<keyword evidence="4 6" id="KW-1133">Transmembrane helix</keyword>
<dbReference type="InterPro" id="IPR020846">
    <property type="entry name" value="MFS_dom"/>
</dbReference>
<dbReference type="InterPro" id="IPR036259">
    <property type="entry name" value="MFS_trans_sf"/>
</dbReference>
<dbReference type="PANTHER" id="PTHR23501">
    <property type="entry name" value="MAJOR FACILITATOR SUPERFAMILY"/>
    <property type="match status" value="1"/>
</dbReference>
<feature type="transmembrane region" description="Helical" evidence="6">
    <location>
        <begin position="353"/>
        <end position="377"/>
    </location>
</feature>
<keyword evidence="5 6" id="KW-0472">Membrane</keyword>
<feature type="transmembrane region" description="Helical" evidence="6">
    <location>
        <begin position="79"/>
        <end position="102"/>
    </location>
</feature>
<evidence type="ECO:0000256" key="2">
    <source>
        <dbReference type="ARBA" id="ARBA00022448"/>
    </source>
</evidence>
<feature type="transmembrane region" description="Helical" evidence="6">
    <location>
        <begin position="140"/>
        <end position="161"/>
    </location>
</feature>
<dbReference type="InterPro" id="IPR011701">
    <property type="entry name" value="MFS"/>
</dbReference>
<dbReference type="SUPFAM" id="SSF103473">
    <property type="entry name" value="MFS general substrate transporter"/>
    <property type="match status" value="1"/>
</dbReference>
<feature type="transmembrane region" description="Helical" evidence="6">
    <location>
        <begin position="48"/>
        <end position="67"/>
    </location>
</feature>
<dbReference type="Pfam" id="PF07690">
    <property type="entry name" value="MFS_1"/>
    <property type="match status" value="1"/>
</dbReference>
<evidence type="ECO:0000259" key="7">
    <source>
        <dbReference type="PROSITE" id="PS50850"/>
    </source>
</evidence>
<keyword evidence="9" id="KW-1185">Reference proteome</keyword>
<dbReference type="Proteomes" id="UP001629953">
    <property type="component" value="Unassembled WGS sequence"/>
</dbReference>
<evidence type="ECO:0000256" key="1">
    <source>
        <dbReference type="ARBA" id="ARBA00004127"/>
    </source>
</evidence>
<dbReference type="PANTHER" id="PTHR23501:SF191">
    <property type="entry name" value="VACUOLAR BASIC AMINO ACID TRANSPORTER 4"/>
    <property type="match status" value="1"/>
</dbReference>
<feature type="transmembrane region" description="Helical" evidence="6">
    <location>
        <begin position="269"/>
        <end position="290"/>
    </location>
</feature>
<name>A0ABW9G7C2_9GAMM</name>
<evidence type="ECO:0000256" key="6">
    <source>
        <dbReference type="SAM" id="Phobius"/>
    </source>
</evidence>
<evidence type="ECO:0000256" key="5">
    <source>
        <dbReference type="ARBA" id="ARBA00023136"/>
    </source>
</evidence>
<keyword evidence="2" id="KW-0813">Transport</keyword>
<comment type="caution">
    <text evidence="8">The sequence shown here is derived from an EMBL/GenBank/DDBJ whole genome shotgun (WGS) entry which is preliminary data.</text>
</comment>
<comment type="subcellular location">
    <subcellularLocation>
        <location evidence="1">Endomembrane system</location>
        <topology evidence="1">Multi-pass membrane protein</topology>
    </subcellularLocation>
</comment>
<dbReference type="EMBL" id="JBEQCT010000004">
    <property type="protein sequence ID" value="MFM2485576.1"/>
    <property type="molecule type" value="Genomic_DNA"/>
</dbReference>
<feature type="transmembrane region" description="Helical" evidence="6">
    <location>
        <begin position="296"/>
        <end position="321"/>
    </location>
</feature>
<sequence length="451" mass="47990">MQLSILHAQAHRGILIAVSIALFLAAMDSTIVAPALPTIQVTFSNHSSWPWIMTGFLLPIAFMAPLVGSLADIFGALTVFRVSIGIFLIASLGASLAHTMALLISARIIQGVGAGGIIVLAYTLLGSLYPPEQRAKMQGLLSAVWGLAAVIGPVLGSLILLTLGWRGIFWLNLPVGLIALALSHRLNLPRHVNQSKSSIDGWAQSLSIIAIVSWLLSLNAPWPQHIVELNIVVVAIVSTILVIIRIRANPSRSPIPLAIFMQPSLRCMTLLMLLSSANIYATVTLLPSVLVHSHSMLSPGILITVAALGWVGGAIICAKLLNTNNQLFMLLSGSVGLIIGPLGIAMSLNQGRWALPCALLISALATGIVAATTLVWIQNSAPPSALGRWTAAVQLFRNLGSVCGISLLTGLYTHALTARTCFIILALLMSMGIICTRYLFTSKRRQHESIH</sequence>
<feature type="transmembrane region" description="Helical" evidence="6">
    <location>
        <begin position="229"/>
        <end position="248"/>
    </location>
</feature>
<dbReference type="RefSeq" id="WP_408623812.1">
    <property type="nucleotide sequence ID" value="NZ_JBEQCT010000004.1"/>
</dbReference>
<reference evidence="8 9" key="1">
    <citation type="journal article" date="2013" name="Int. J. Syst. Evol. Microbiol.">
        <title>Celerinatantimonas yamalensis sp. nov., a cold-adapted diazotrophic bacterium from a cold permafrost brine.</title>
        <authorList>
            <person name="Shcherbakova V."/>
            <person name="Chuvilskaya N."/>
            <person name="Rivkina E."/>
            <person name="Demidov N."/>
            <person name="Uchaeva V."/>
            <person name="Suetin S."/>
            <person name="Suzina N."/>
            <person name="Gilichinsky D."/>
        </authorList>
    </citation>
    <scope>NUCLEOTIDE SEQUENCE [LARGE SCALE GENOMIC DNA]</scope>
    <source>
        <strain evidence="8 9">C7</strain>
    </source>
</reference>
<feature type="transmembrane region" description="Helical" evidence="6">
    <location>
        <begin position="328"/>
        <end position="347"/>
    </location>
</feature>
<feature type="transmembrane region" description="Helical" evidence="6">
    <location>
        <begin position="12"/>
        <end position="36"/>
    </location>
</feature>
<evidence type="ECO:0000313" key="9">
    <source>
        <dbReference type="Proteomes" id="UP001629953"/>
    </source>
</evidence>
<feature type="transmembrane region" description="Helical" evidence="6">
    <location>
        <begin position="199"/>
        <end position="217"/>
    </location>
</feature>
<gene>
    <name evidence="8" type="ORF">ABUE30_10980</name>
</gene>
<evidence type="ECO:0000313" key="8">
    <source>
        <dbReference type="EMBL" id="MFM2485576.1"/>
    </source>
</evidence>
<evidence type="ECO:0000256" key="3">
    <source>
        <dbReference type="ARBA" id="ARBA00022692"/>
    </source>
</evidence>